<dbReference type="Pfam" id="PF19741">
    <property type="entry name" value="DUF6230"/>
    <property type="match status" value="1"/>
</dbReference>
<organism evidence="2 3">
    <name type="scientific">Haloechinothrix salitolerans</name>
    <dbReference type="NCBI Taxonomy" id="926830"/>
    <lineage>
        <taxon>Bacteria</taxon>
        <taxon>Bacillati</taxon>
        <taxon>Actinomycetota</taxon>
        <taxon>Actinomycetes</taxon>
        <taxon>Pseudonocardiales</taxon>
        <taxon>Pseudonocardiaceae</taxon>
        <taxon>Haloechinothrix</taxon>
    </lineage>
</organism>
<keyword evidence="3" id="KW-1185">Reference proteome</keyword>
<evidence type="ECO:0000256" key="1">
    <source>
        <dbReference type="SAM" id="Phobius"/>
    </source>
</evidence>
<comment type="caution">
    <text evidence="2">The sequence shown here is derived from an EMBL/GenBank/DDBJ whole genome shotgun (WGS) entry which is preliminary data.</text>
</comment>
<name>A0ABW2BRM4_9PSEU</name>
<keyword evidence="1" id="KW-0812">Transmembrane</keyword>
<dbReference type="Proteomes" id="UP001596337">
    <property type="component" value="Unassembled WGS sequence"/>
</dbReference>
<gene>
    <name evidence="2" type="ORF">ACFQGD_00795</name>
</gene>
<keyword evidence="1" id="KW-1133">Transmembrane helix</keyword>
<sequence length="210" mass="22244">MTTGNPTTAGTTVTAGHTRWRRFLGLLTPTLVVVVLMVIGVLNGTLPIAIATEGQQRIKIKINEMTATGYGAFPRFFETQDGEKHTVVVVGLSGVRSSGLCGSGKVDTPIGDYVLRVETKPDGQPFQADDVKLAIENIDGANLAGDTLALNRHDTNANGTPVDSGHPGTLPITVRSVLLDLHADVRWVTTSGLKLSAVDLTAGRNVRECF</sequence>
<evidence type="ECO:0000313" key="2">
    <source>
        <dbReference type="EMBL" id="MFC6865676.1"/>
    </source>
</evidence>
<proteinExistence type="predicted"/>
<dbReference type="EMBL" id="JBHSXX010000001">
    <property type="protein sequence ID" value="MFC6865676.1"/>
    <property type="molecule type" value="Genomic_DNA"/>
</dbReference>
<feature type="transmembrane region" description="Helical" evidence="1">
    <location>
        <begin position="26"/>
        <end position="51"/>
    </location>
</feature>
<reference evidence="3" key="1">
    <citation type="journal article" date="2019" name="Int. J. Syst. Evol. Microbiol.">
        <title>The Global Catalogue of Microorganisms (GCM) 10K type strain sequencing project: providing services to taxonomists for standard genome sequencing and annotation.</title>
        <authorList>
            <consortium name="The Broad Institute Genomics Platform"/>
            <consortium name="The Broad Institute Genome Sequencing Center for Infectious Disease"/>
            <person name="Wu L."/>
            <person name="Ma J."/>
        </authorList>
    </citation>
    <scope>NUCLEOTIDE SEQUENCE [LARGE SCALE GENOMIC DNA]</scope>
    <source>
        <strain evidence="3">KCTC 32255</strain>
    </source>
</reference>
<accession>A0ABW2BRM4</accession>
<protein>
    <submittedName>
        <fullName evidence="2">DUF6230 family protein</fullName>
    </submittedName>
</protein>
<evidence type="ECO:0000313" key="3">
    <source>
        <dbReference type="Proteomes" id="UP001596337"/>
    </source>
</evidence>
<keyword evidence="1" id="KW-0472">Membrane</keyword>
<dbReference type="InterPro" id="IPR046198">
    <property type="entry name" value="DUF6230"/>
</dbReference>
<dbReference type="RefSeq" id="WP_345392206.1">
    <property type="nucleotide sequence ID" value="NZ_BAABLA010000007.1"/>
</dbReference>